<name>A0A507DKR6_9FUNG</name>
<keyword evidence="1" id="KW-0472">Membrane</keyword>
<feature type="transmembrane region" description="Helical" evidence="1">
    <location>
        <begin position="43"/>
        <end position="63"/>
    </location>
</feature>
<comment type="caution">
    <text evidence="2">The sequence shown here is derived from an EMBL/GenBank/DDBJ whole genome shotgun (WGS) entry which is preliminary data.</text>
</comment>
<evidence type="ECO:0000256" key="1">
    <source>
        <dbReference type="SAM" id="Phobius"/>
    </source>
</evidence>
<reference evidence="2 3" key="1">
    <citation type="journal article" date="2019" name="Sci. Rep.">
        <title>Comparative genomics of chytrid fungi reveal insights into the obligate biotrophic and pathogenic lifestyle of Synchytrium endobioticum.</title>
        <authorList>
            <person name="van de Vossenberg B.T.L.H."/>
            <person name="Warris S."/>
            <person name="Nguyen H.D.T."/>
            <person name="van Gent-Pelzer M.P.E."/>
            <person name="Joly D.L."/>
            <person name="van de Geest H.C."/>
            <person name="Bonants P.J.M."/>
            <person name="Smith D.S."/>
            <person name="Levesque C.A."/>
            <person name="van der Lee T.A.J."/>
        </authorList>
    </citation>
    <scope>NUCLEOTIDE SEQUENCE [LARGE SCALE GENOMIC DNA]</scope>
    <source>
        <strain evidence="2 3">CBS 675.73</strain>
    </source>
</reference>
<dbReference type="OrthoDB" id="2108801at2759"/>
<keyword evidence="1" id="KW-1133">Transmembrane helix</keyword>
<feature type="transmembrane region" description="Helical" evidence="1">
    <location>
        <begin position="83"/>
        <end position="102"/>
    </location>
</feature>
<protein>
    <submittedName>
        <fullName evidence="2">Uncharacterized protein</fullName>
    </submittedName>
</protein>
<gene>
    <name evidence="2" type="ORF">CcCBS67573_g09903</name>
</gene>
<organism evidence="2 3">
    <name type="scientific">Chytriomyces confervae</name>
    <dbReference type="NCBI Taxonomy" id="246404"/>
    <lineage>
        <taxon>Eukaryota</taxon>
        <taxon>Fungi</taxon>
        <taxon>Fungi incertae sedis</taxon>
        <taxon>Chytridiomycota</taxon>
        <taxon>Chytridiomycota incertae sedis</taxon>
        <taxon>Chytridiomycetes</taxon>
        <taxon>Chytridiales</taxon>
        <taxon>Chytriomycetaceae</taxon>
        <taxon>Chytriomyces</taxon>
    </lineage>
</organism>
<keyword evidence="1" id="KW-0812">Transmembrane</keyword>
<dbReference type="Proteomes" id="UP000320333">
    <property type="component" value="Unassembled WGS sequence"/>
</dbReference>
<feature type="transmembrane region" description="Helical" evidence="1">
    <location>
        <begin position="12"/>
        <end position="31"/>
    </location>
</feature>
<evidence type="ECO:0000313" key="2">
    <source>
        <dbReference type="EMBL" id="TPX52299.1"/>
    </source>
</evidence>
<accession>A0A507DKR6</accession>
<dbReference type="EMBL" id="QEAP01001055">
    <property type="protein sequence ID" value="TPX52299.1"/>
    <property type="molecule type" value="Genomic_DNA"/>
</dbReference>
<dbReference type="AlphaFoldDB" id="A0A507DKR6"/>
<keyword evidence="3" id="KW-1185">Reference proteome</keyword>
<sequence length="272" mass="30223">MSAPVPVHVQTMVIGTLFYGIAVGTSFYGIFSGISRLNPKNQFVMGTIIFCNVMLILEVGGYLWQSLGRGNGACVYGNYTQNISYHLCMIAFNVFILYKACVITLKNKWVVLAAGVCLLTRVVFGLGDMATSHGYIDTPTGECLWSFSSTILFGYMGADVFADLFGTVVTISSVWVFKETSFSKVLMAENVTRSAVSLLQAVVYVWASQTDTVFMFANGVQMCIISYLLNSEFWWADTRHAAFNETRNNALEEGKEKSFVELKEVNRNNRSF</sequence>
<feature type="transmembrane region" description="Helical" evidence="1">
    <location>
        <begin position="151"/>
        <end position="177"/>
    </location>
</feature>
<evidence type="ECO:0000313" key="3">
    <source>
        <dbReference type="Proteomes" id="UP000320333"/>
    </source>
</evidence>
<feature type="transmembrane region" description="Helical" evidence="1">
    <location>
        <begin position="109"/>
        <end position="131"/>
    </location>
</feature>
<proteinExistence type="predicted"/>